<gene>
    <name evidence="1" type="ORF">S01H1_73378</name>
</gene>
<organism evidence="1">
    <name type="scientific">marine sediment metagenome</name>
    <dbReference type="NCBI Taxonomy" id="412755"/>
    <lineage>
        <taxon>unclassified sequences</taxon>
        <taxon>metagenomes</taxon>
        <taxon>ecological metagenomes</taxon>
    </lineage>
</organism>
<evidence type="ECO:0000313" key="1">
    <source>
        <dbReference type="EMBL" id="GAG29115.1"/>
    </source>
</evidence>
<comment type="caution">
    <text evidence="1">The sequence shown here is derived from an EMBL/GenBank/DDBJ whole genome shotgun (WGS) entry which is preliminary data.</text>
</comment>
<reference evidence="1" key="1">
    <citation type="journal article" date="2014" name="Front. Microbiol.">
        <title>High frequency of phylogenetically diverse reductive dehalogenase-homologous genes in deep subseafloor sedimentary metagenomes.</title>
        <authorList>
            <person name="Kawai M."/>
            <person name="Futagami T."/>
            <person name="Toyoda A."/>
            <person name="Takaki Y."/>
            <person name="Nishi S."/>
            <person name="Hori S."/>
            <person name="Arai W."/>
            <person name="Tsubouchi T."/>
            <person name="Morono Y."/>
            <person name="Uchiyama I."/>
            <person name="Ito T."/>
            <person name="Fujiyama A."/>
            <person name="Inagaki F."/>
            <person name="Takami H."/>
        </authorList>
    </citation>
    <scope>NUCLEOTIDE SEQUENCE</scope>
    <source>
        <strain evidence="1">Expedition CK06-06</strain>
    </source>
</reference>
<dbReference type="EMBL" id="BARS01049028">
    <property type="protein sequence ID" value="GAG29115.1"/>
    <property type="molecule type" value="Genomic_DNA"/>
</dbReference>
<dbReference type="AlphaFoldDB" id="X0WEM9"/>
<name>X0WEM9_9ZZZZ</name>
<accession>X0WEM9</accession>
<feature type="non-terminal residue" evidence="1">
    <location>
        <position position="148"/>
    </location>
</feature>
<protein>
    <submittedName>
        <fullName evidence="1">Uncharacterized protein</fullName>
    </submittedName>
</protein>
<proteinExistence type="predicted"/>
<sequence>MTDHLEIAKHRVPSGNPVQEHYTVGQFQARRWIRTAWADRYAKIDELGAMNWGAGELWPYRPDRGAYLSAVQIVGHGRAQFDASGLVSYDAAMIELNYSTMAPMLFGSSYVVSETIEPFKQHLSFPASGYGLRWGAEDGDLISGWLSH</sequence>